<organism evidence="7 8">
    <name type="scientific">Synaphobranchus kaupii</name>
    <name type="common">Kaup's arrowtooth eel</name>
    <dbReference type="NCBI Taxonomy" id="118154"/>
    <lineage>
        <taxon>Eukaryota</taxon>
        <taxon>Metazoa</taxon>
        <taxon>Chordata</taxon>
        <taxon>Craniata</taxon>
        <taxon>Vertebrata</taxon>
        <taxon>Euteleostomi</taxon>
        <taxon>Actinopterygii</taxon>
        <taxon>Neopterygii</taxon>
        <taxon>Teleostei</taxon>
        <taxon>Anguilliformes</taxon>
        <taxon>Synaphobranchidae</taxon>
        <taxon>Synaphobranchus</taxon>
    </lineage>
</organism>
<dbReference type="GO" id="GO:0016787">
    <property type="term" value="F:hydrolase activity"/>
    <property type="evidence" value="ECO:0007669"/>
    <property type="project" value="UniProtKB-KW"/>
</dbReference>
<protein>
    <recommendedName>
        <fullName evidence="6">Murine leukemia virus integrase C-terminal domain-containing protein</fullName>
    </recommendedName>
</protein>
<dbReference type="GO" id="GO:0004519">
    <property type="term" value="F:endonuclease activity"/>
    <property type="evidence" value="ECO:0007669"/>
    <property type="project" value="UniProtKB-KW"/>
</dbReference>
<keyword evidence="4" id="KW-0255">Endonuclease</keyword>
<keyword evidence="8" id="KW-1185">Reference proteome</keyword>
<dbReference type="Pfam" id="PF18697">
    <property type="entry name" value="MLVIN_C"/>
    <property type="match status" value="1"/>
</dbReference>
<evidence type="ECO:0000256" key="2">
    <source>
        <dbReference type="ARBA" id="ARBA00022695"/>
    </source>
</evidence>
<keyword evidence="1" id="KW-0808">Transferase</keyword>
<proteinExistence type="predicted"/>
<dbReference type="GO" id="GO:0016779">
    <property type="term" value="F:nucleotidyltransferase activity"/>
    <property type="evidence" value="ECO:0007669"/>
    <property type="project" value="UniProtKB-KW"/>
</dbReference>
<feature type="domain" description="Murine leukemia virus integrase C-terminal" evidence="6">
    <location>
        <begin position="74"/>
        <end position="111"/>
    </location>
</feature>
<evidence type="ECO:0000259" key="6">
    <source>
        <dbReference type="Pfam" id="PF18697"/>
    </source>
</evidence>
<keyword evidence="2" id="KW-0548">Nucleotidyltransferase</keyword>
<dbReference type="InterPro" id="IPR040643">
    <property type="entry name" value="MLVIN_C"/>
</dbReference>
<comment type="caution">
    <text evidence="7">The sequence shown here is derived from an EMBL/GenBank/DDBJ whole genome shotgun (WGS) entry which is preliminary data.</text>
</comment>
<evidence type="ECO:0000256" key="5">
    <source>
        <dbReference type="ARBA" id="ARBA00022801"/>
    </source>
</evidence>
<dbReference type="EMBL" id="JAINUF010000004">
    <property type="protein sequence ID" value="KAJ8364780.1"/>
    <property type="molecule type" value="Genomic_DNA"/>
</dbReference>
<dbReference type="Gene3D" id="2.30.30.850">
    <property type="match status" value="1"/>
</dbReference>
<evidence type="ECO:0000256" key="3">
    <source>
        <dbReference type="ARBA" id="ARBA00022722"/>
    </source>
</evidence>
<evidence type="ECO:0000256" key="4">
    <source>
        <dbReference type="ARBA" id="ARBA00022759"/>
    </source>
</evidence>
<dbReference type="Proteomes" id="UP001152622">
    <property type="component" value="Chromosome 4"/>
</dbReference>
<keyword evidence="3" id="KW-0540">Nuclease</keyword>
<name>A0A9Q1FRC1_SYNKA</name>
<sequence length="133" mass="14815">MGETGLDWVQALPIVLTGIRGSAHSTTGLSPYEVITGRPMRTRCHPPGLMLDKDLADNRMVRTALPAPASGPLHDLQPGDWVVIKDFRRKKWHQPRWRGPYQVLLTTPTAVTTCLTRISRASELGIPKLLSWL</sequence>
<evidence type="ECO:0000313" key="7">
    <source>
        <dbReference type="EMBL" id="KAJ8364780.1"/>
    </source>
</evidence>
<gene>
    <name evidence="7" type="ORF">SKAU_G00136110</name>
</gene>
<dbReference type="OrthoDB" id="8947436at2759"/>
<reference evidence="7" key="1">
    <citation type="journal article" date="2023" name="Science">
        <title>Genome structures resolve the early diversification of teleost fishes.</title>
        <authorList>
            <person name="Parey E."/>
            <person name="Louis A."/>
            <person name="Montfort J."/>
            <person name="Bouchez O."/>
            <person name="Roques C."/>
            <person name="Iampietro C."/>
            <person name="Lluch J."/>
            <person name="Castinel A."/>
            <person name="Donnadieu C."/>
            <person name="Desvignes T."/>
            <person name="Floi Bucao C."/>
            <person name="Jouanno E."/>
            <person name="Wen M."/>
            <person name="Mejri S."/>
            <person name="Dirks R."/>
            <person name="Jansen H."/>
            <person name="Henkel C."/>
            <person name="Chen W.J."/>
            <person name="Zahm M."/>
            <person name="Cabau C."/>
            <person name="Klopp C."/>
            <person name="Thompson A.W."/>
            <person name="Robinson-Rechavi M."/>
            <person name="Braasch I."/>
            <person name="Lecointre G."/>
            <person name="Bobe J."/>
            <person name="Postlethwait J.H."/>
            <person name="Berthelot C."/>
            <person name="Roest Crollius H."/>
            <person name="Guiguen Y."/>
        </authorList>
    </citation>
    <scope>NUCLEOTIDE SEQUENCE</scope>
    <source>
        <strain evidence="7">WJC10195</strain>
    </source>
</reference>
<evidence type="ECO:0000256" key="1">
    <source>
        <dbReference type="ARBA" id="ARBA00022679"/>
    </source>
</evidence>
<evidence type="ECO:0000313" key="8">
    <source>
        <dbReference type="Proteomes" id="UP001152622"/>
    </source>
</evidence>
<accession>A0A9Q1FRC1</accession>
<keyword evidence="5" id="KW-0378">Hydrolase</keyword>
<dbReference type="AlphaFoldDB" id="A0A9Q1FRC1"/>